<evidence type="ECO:0000313" key="4">
    <source>
        <dbReference type="Proteomes" id="UP001530377"/>
    </source>
</evidence>
<evidence type="ECO:0000256" key="2">
    <source>
        <dbReference type="SAM" id="SignalP"/>
    </source>
</evidence>
<feature type="signal peptide" evidence="2">
    <location>
        <begin position="1"/>
        <end position="25"/>
    </location>
</feature>
<dbReference type="Proteomes" id="UP001530377">
    <property type="component" value="Unassembled WGS sequence"/>
</dbReference>
<feature type="region of interest" description="Disordered" evidence="1">
    <location>
        <begin position="148"/>
        <end position="179"/>
    </location>
</feature>
<feature type="compositionally biased region" description="Acidic residues" evidence="1">
    <location>
        <begin position="313"/>
        <end position="324"/>
    </location>
</feature>
<name>A0ABD3SQU6_9STRA</name>
<sequence>MILRFFRSVQFLALVLLISSIKTRASNAQLLSAYEQAYGRWDIQLSKNIFCARRRWHVQTLTNEPAAGEGNDRRRIDGGRNEEGDGDLQLLFPDMPMERRGTLDDESDVQHRHRNERTPTSTKSVRSVSCVLNLEKNGKFSLSLVEGADGDYDRNEKGAPDAKGHEGHSDDSTPSPHCRRATIKHRPLRGEWYLTPNPYCVTDRHYDELLLVSETRMRRRSDVIERARVEMRCQVWGRYGAGAIRRKIGLKHGRIRGRMNHGTIVIVREGEDDGIGSEKRGKKIPITREVVGTFAGRAIVDSESSGGDHGSLDIEDELPDDDEEHNYALDLGDDFDEIVELEK</sequence>
<comment type="caution">
    <text evidence="3">The sequence shown here is derived from an EMBL/GenBank/DDBJ whole genome shotgun (WGS) entry which is preliminary data.</text>
</comment>
<gene>
    <name evidence="3" type="ORF">ACHAXA_009350</name>
</gene>
<feature type="region of interest" description="Disordered" evidence="1">
    <location>
        <begin position="300"/>
        <end position="326"/>
    </location>
</feature>
<evidence type="ECO:0000313" key="3">
    <source>
        <dbReference type="EMBL" id="KAL3826741.1"/>
    </source>
</evidence>
<reference evidence="3 4" key="1">
    <citation type="submission" date="2024-10" db="EMBL/GenBank/DDBJ databases">
        <title>Updated reference genomes for cyclostephanoid diatoms.</title>
        <authorList>
            <person name="Roberts W.R."/>
            <person name="Alverson A.J."/>
        </authorList>
    </citation>
    <scope>NUCLEOTIDE SEQUENCE [LARGE SCALE GENOMIC DNA]</scope>
    <source>
        <strain evidence="3 4">AJA228-03</strain>
    </source>
</reference>
<feature type="chain" id="PRO_5044798567" evidence="2">
    <location>
        <begin position="26"/>
        <end position="343"/>
    </location>
</feature>
<evidence type="ECO:0000256" key="1">
    <source>
        <dbReference type="SAM" id="MobiDB-lite"/>
    </source>
</evidence>
<feature type="region of interest" description="Disordered" evidence="1">
    <location>
        <begin position="62"/>
        <end position="124"/>
    </location>
</feature>
<keyword evidence="4" id="KW-1185">Reference proteome</keyword>
<proteinExistence type="predicted"/>
<accession>A0ABD3SQU6</accession>
<keyword evidence="2" id="KW-0732">Signal</keyword>
<feature type="compositionally biased region" description="Basic and acidic residues" evidence="1">
    <location>
        <begin position="151"/>
        <end position="171"/>
    </location>
</feature>
<dbReference type="AlphaFoldDB" id="A0ABD3SQU6"/>
<feature type="compositionally biased region" description="Basic and acidic residues" evidence="1">
    <location>
        <begin position="70"/>
        <end position="83"/>
    </location>
</feature>
<protein>
    <submittedName>
        <fullName evidence="3">Uncharacterized protein</fullName>
    </submittedName>
</protein>
<organism evidence="3 4">
    <name type="scientific">Cyclostephanos tholiformis</name>
    <dbReference type="NCBI Taxonomy" id="382380"/>
    <lineage>
        <taxon>Eukaryota</taxon>
        <taxon>Sar</taxon>
        <taxon>Stramenopiles</taxon>
        <taxon>Ochrophyta</taxon>
        <taxon>Bacillariophyta</taxon>
        <taxon>Coscinodiscophyceae</taxon>
        <taxon>Thalassiosirophycidae</taxon>
        <taxon>Stephanodiscales</taxon>
        <taxon>Stephanodiscaceae</taxon>
        <taxon>Cyclostephanos</taxon>
    </lineage>
</organism>
<dbReference type="EMBL" id="JALLPB020000015">
    <property type="protein sequence ID" value="KAL3826741.1"/>
    <property type="molecule type" value="Genomic_DNA"/>
</dbReference>